<dbReference type="OMA" id="FHCDEVV"/>
<organism evidence="2">
    <name type="scientific">Culicoides sonorensis</name>
    <name type="common">Biting midge</name>
    <dbReference type="NCBI Taxonomy" id="179676"/>
    <lineage>
        <taxon>Eukaryota</taxon>
        <taxon>Metazoa</taxon>
        <taxon>Ecdysozoa</taxon>
        <taxon>Arthropoda</taxon>
        <taxon>Hexapoda</taxon>
        <taxon>Insecta</taxon>
        <taxon>Pterygota</taxon>
        <taxon>Neoptera</taxon>
        <taxon>Endopterygota</taxon>
        <taxon>Diptera</taxon>
        <taxon>Nematocera</taxon>
        <taxon>Chironomoidea</taxon>
        <taxon>Ceratopogonidae</taxon>
        <taxon>Ceratopogoninae</taxon>
        <taxon>Culicoides</taxon>
        <taxon>Monoculicoides</taxon>
    </lineage>
</organism>
<dbReference type="AlphaFoldDB" id="A0A336LPI0"/>
<dbReference type="Pfam" id="PF03690">
    <property type="entry name" value="MYG1_exonuc"/>
    <property type="match status" value="1"/>
</dbReference>
<comment type="similarity">
    <text evidence="1">Belongs to the MYG1 family.</text>
</comment>
<dbReference type="InterPro" id="IPR003226">
    <property type="entry name" value="MYG1_exonuclease"/>
</dbReference>
<evidence type="ECO:0000256" key="1">
    <source>
        <dbReference type="ARBA" id="ARBA00010105"/>
    </source>
</evidence>
<gene>
    <name evidence="2" type="primary">CSON009741</name>
</gene>
<dbReference type="PANTHER" id="PTHR11215">
    <property type="entry name" value="METAL DEPENDENT HYDROLASE - RELATED"/>
    <property type="match status" value="1"/>
</dbReference>
<dbReference type="PANTHER" id="PTHR11215:SF1">
    <property type="entry name" value="MYG1 EXONUCLEASE"/>
    <property type="match status" value="1"/>
</dbReference>
<protein>
    <submittedName>
        <fullName evidence="2">CSON009741 protein</fullName>
    </submittedName>
</protein>
<evidence type="ECO:0000313" key="2">
    <source>
        <dbReference type="EMBL" id="SSX18469.1"/>
    </source>
</evidence>
<proteinExistence type="inferred from homology"/>
<reference evidence="2" key="1">
    <citation type="submission" date="2018-07" db="EMBL/GenBank/DDBJ databases">
        <authorList>
            <person name="Quirk P.G."/>
            <person name="Krulwich T.A."/>
        </authorList>
    </citation>
    <scope>NUCLEOTIDE SEQUENCE</scope>
</reference>
<sequence length="404" mass="46666">MLKLFTKALLNSQSNLITRNLSVNSKNLICRDFIISKCFVVNIRQNSSRTLKYLTERTMVGESEPKKSKTEVVIGTHDGVFHCDEILACFMLQQLPEYENAKILRTRDLTKLNECDIVVDVGSVFDVEKKRFDHHQREFKETMSSLKPEMGSEFDIRLSSAGLIYCYYGETVIKTLVNKFTGTEPDMKCLKTVYKKLYESFIREIDAIDNGVPMFDGEPRWTISTNLSSRVSHFNQTWNSKENFDAQAQFEKAKELVGGEFVDKIRYYTEVWWAARALVQTALKNRFNIHKSGEILELTEFCPWKQHLAELEKELELEGIAKYVLYKNSENDWRAICVPKTPDSFVCRKFLHKDWRGIRDSELEKISGIKDINFCHATGFIGGAKTREAALEMAVKSLEGNYQD</sequence>
<dbReference type="VEuPathDB" id="VectorBase:CSON009741"/>
<dbReference type="GO" id="GO:0005737">
    <property type="term" value="C:cytoplasm"/>
    <property type="evidence" value="ECO:0007669"/>
    <property type="project" value="TreeGrafter"/>
</dbReference>
<accession>A0A336LPI0</accession>
<name>A0A336LPI0_CULSO</name>
<dbReference type="EMBL" id="UFQT01000038">
    <property type="protein sequence ID" value="SSX18469.1"/>
    <property type="molecule type" value="Genomic_DNA"/>
</dbReference>
<dbReference type="GO" id="GO:0005634">
    <property type="term" value="C:nucleus"/>
    <property type="evidence" value="ECO:0007669"/>
    <property type="project" value="TreeGrafter"/>
</dbReference>